<proteinExistence type="predicted"/>
<feature type="compositionally biased region" description="Polar residues" evidence="1">
    <location>
        <begin position="145"/>
        <end position="156"/>
    </location>
</feature>
<dbReference type="KEGG" id="pdp:PDIP_32640"/>
<evidence type="ECO:0000256" key="1">
    <source>
        <dbReference type="SAM" id="MobiDB-lite"/>
    </source>
</evidence>
<gene>
    <name evidence="2" type="ORF">Pdw03_0609</name>
</gene>
<dbReference type="VEuPathDB" id="FungiDB:PDIP_32640"/>
<accession>A0A7T7BN56</accession>
<dbReference type="AlphaFoldDB" id="A0A7T7BN56"/>
<sequence>MLRAFHHSLICFPRRRCDCDSDGGSFAAQPNCPWEIAPKRSLRQPHPKNVVRGAAPTNQPQTSSKGEDDSEEGSKDEDSSDDNYPPSSPLREVPFSTKSSHPGVRPAVGETNRNEEFSSGDDPCSHSARNPHTNSPPEVSDTESNEASSGGNFCSVAARNSHTGIVHAMSDASISESQNESIPESGEGIICVSTAGTGEYNTGEEDYNGADEDSLDLNQHDDEEMCDGSGELEESDHSSQSWPTNSSDRRRRRSLDSQARADAEHRGLYGSGSSSGSSKRQCLEGSTDAAGGRARPGIELTAEDVTRYRKTGAQYQAWLDNPEVPGCRIQPATLTIEEMIDEAQPMPWKIDESCFTVEPMALAGGDIESMNIARGGPRYRYTHLRQGPGPNALDANEFEHRVAHGVIVAERIYREDGPHWNEVARAQYLLDFNLKTLRHVIFTNVSNEETAPYILYELYPRVGADWSQSRNVACMFFEHGSAEYQELLGTKLGKAVACLILSSFPRGTMKITRVVTWCNSTTPQIRFEIEPVIAAPVALAIAA</sequence>
<dbReference type="RefSeq" id="XP_014535868.2">
    <property type="nucleotide sequence ID" value="XM_014680382.2"/>
</dbReference>
<dbReference type="Proteomes" id="UP000595662">
    <property type="component" value="Chromosome 4"/>
</dbReference>
<feature type="region of interest" description="Disordered" evidence="1">
    <location>
        <begin position="196"/>
        <end position="297"/>
    </location>
</feature>
<feature type="region of interest" description="Disordered" evidence="1">
    <location>
        <begin position="22"/>
        <end position="156"/>
    </location>
</feature>
<organism evidence="2 3">
    <name type="scientific">Penicillium digitatum</name>
    <name type="common">Green mold</name>
    <dbReference type="NCBI Taxonomy" id="36651"/>
    <lineage>
        <taxon>Eukaryota</taxon>
        <taxon>Fungi</taxon>
        <taxon>Dikarya</taxon>
        <taxon>Ascomycota</taxon>
        <taxon>Pezizomycotina</taxon>
        <taxon>Eurotiomycetes</taxon>
        <taxon>Eurotiomycetidae</taxon>
        <taxon>Eurotiales</taxon>
        <taxon>Aspergillaceae</taxon>
        <taxon>Penicillium</taxon>
    </lineage>
</organism>
<feature type="compositionally biased region" description="Polar residues" evidence="1">
    <location>
        <begin position="127"/>
        <end position="137"/>
    </location>
</feature>
<reference evidence="2 3" key="1">
    <citation type="submission" date="2020-08" db="EMBL/GenBank/DDBJ databases">
        <title>The completed genome sequence of the pathogenic ascomycete fungus Penicillium digitatum.</title>
        <authorList>
            <person name="Wang M."/>
        </authorList>
    </citation>
    <scope>NUCLEOTIDE SEQUENCE [LARGE SCALE GENOMIC DNA]</scope>
    <source>
        <strain evidence="2 3">PdW03</strain>
    </source>
</reference>
<protein>
    <submittedName>
        <fullName evidence="2">Uncharacterized protein</fullName>
    </submittedName>
</protein>
<evidence type="ECO:0000313" key="3">
    <source>
        <dbReference type="Proteomes" id="UP000595662"/>
    </source>
</evidence>
<evidence type="ECO:0000313" key="2">
    <source>
        <dbReference type="EMBL" id="QQK45711.1"/>
    </source>
</evidence>
<dbReference type="GeneID" id="26231584"/>
<dbReference type="EMBL" id="CP060777">
    <property type="protein sequence ID" value="QQK45711.1"/>
    <property type="molecule type" value="Genomic_DNA"/>
</dbReference>
<name>A0A7T7BN56_PENDI</name>
<feature type="compositionally biased region" description="Acidic residues" evidence="1">
    <location>
        <begin position="202"/>
        <end position="234"/>
    </location>
</feature>